<dbReference type="InParanoid" id="A0A2K3DFB8"/>
<dbReference type="Proteomes" id="UP000006906">
    <property type="component" value="Chromosome 9"/>
</dbReference>
<feature type="region of interest" description="Disordered" evidence="1">
    <location>
        <begin position="45"/>
        <end position="74"/>
    </location>
</feature>
<keyword evidence="5" id="KW-1185">Reference proteome</keyword>
<feature type="compositionally biased region" description="Pro residues" evidence="1">
    <location>
        <begin position="673"/>
        <end position="693"/>
    </location>
</feature>
<dbReference type="Pfam" id="PF05548">
    <property type="entry name" value="Peptidase_M11"/>
    <property type="match status" value="1"/>
</dbReference>
<accession>A0A2K3DFB8</accession>
<protein>
    <recommendedName>
        <fullName evidence="3">Peptidase M11 gametolysin domain-containing protein</fullName>
    </recommendedName>
</protein>
<feature type="signal peptide" evidence="2">
    <location>
        <begin position="1"/>
        <end position="19"/>
    </location>
</feature>
<feature type="compositionally biased region" description="Pro residues" evidence="1">
    <location>
        <begin position="52"/>
        <end position="65"/>
    </location>
</feature>
<dbReference type="InterPro" id="IPR008752">
    <property type="entry name" value="Peptidase_M11"/>
</dbReference>
<feature type="domain" description="Peptidase M11 gametolysin" evidence="3">
    <location>
        <begin position="245"/>
        <end position="561"/>
    </location>
</feature>
<evidence type="ECO:0000313" key="5">
    <source>
        <dbReference type="Proteomes" id="UP000006906"/>
    </source>
</evidence>
<keyword evidence="2" id="KW-0732">Signal</keyword>
<proteinExistence type="predicted"/>
<feature type="chain" id="PRO_5014322889" description="Peptidase M11 gametolysin domain-containing protein" evidence="2">
    <location>
        <begin position="20"/>
        <end position="706"/>
    </location>
</feature>
<feature type="region of interest" description="Disordered" evidence="1">
    <location>
        <begin position="659"/>
        <end position="706"/>
    </location>
</feature>
<evidence type="ECO:0000259" key="3">
    <source>
        <dbReference type="Pfam" id="PF05548"/>
    </source>
</evidence>
<dbReference type="RefSeq" id="XP_042921490.1">
    <property type="nucleotide sequence ID" value="XM_043066194.1"/>
</dbReference>
<feature type="compositionally biased region" description="Acidic residues" evidence="1">
    <location>
        <begin position="659"/>
        <end position="672"/>
    </location>
</feature>
<evidence type="ECO:0000313" key="4">
    <source>
        <dbReference type="EMBL" id="PNW79231.1"/>
    </source>
</evidence>
<organism evidence="4 5">
    <name type="scientific">Chlamydomonas reinhardtii</name>
    <name type="common">Chlamydomonas smithii</name>
    <dbReference type="NCBI Taxonomy" id="3055"/>
    <lineage>
        <taxon>Eukaryota</taxon>
        <taxon>Viridiplantae</taxon>
        <taxon>Chlorophyta</taxon>
        <taxon>core chlorophytes</taxon>
        <taxon>Chlorophyceae</taxon>
        <taxon>CS clade</taxon>
        <taxon>Chlamydomonadales</taxon>
        <taxon>Chlamydomonadaceae</taxon>
        <taxon>Chlamydomonas</taxon>
    </lineage>
</organism>
<evidence type="ECO:0000256" key="2">
    <source>
        <dbReference type="SAM" id="SignalP"/>
    </source>
</evidence>
<reference evidence="4 5" key="1">
    <citation type="journal article" date="2007" name="Science">
        <title>The Chlamydomonas genome reveals the evolution of key animal and plant functions.</title>
        <authorList>
            <person name="Merchant S.S."/>
            <person name="Prochnik S.E."/>
            <person name="Vallon O."/>
            <person name="Harris E.H."/>
            <person name="Karpowicz S.J."/>
            <person name="Witman G.B."/>
            <person name="Terry A."/>
            <person name="Salamov A."/>
            <person name="Fritz-Laylin L.K."/>
            <person name="Marechal-Drouard L."/>
            <person name="Marshall W.F."/>
            <person name="Qu L.H."/>
            <person name="Nelson D.R."/>
            <person name="Sanderfoot A.A."/>
            <person name="Spalding M.H."/>
            <person name="Kapitonov V.V."/>
            <person name="Ren Q."/>
            <person name="Ferris P."/>
            <person name="Lindquist E."/>
            <person name="Shapiro H."/>
            <person name="Lucas S.M."/>
            <person name="Grimwood J."/>
            <person name="Schmutz J."/>
            <person name="Cardol P."/>
            <person name="Cerutti H."/>
            <person name="Chanfreau G."/>
            <person name="Chen C.L."/>
            <person name="Cognat V."/>
            <person name="Croft M.T."/>
            <person name="Dent R."/>
            <person name="Dutcher S."/>
            <person name="Fernandez E."/>
            <person name="Fukuzawa H."/>
            <person name="Gonzalez-Ballester D."/>
            <person name="Gonzalez-Halphen D."/>
            <person name="Hallmann A."/>
            <person name="Hanikenne M."/>
            <person name="Hippler M."/>
            <person name="Inwood W."/>
            <person name="Jabbari K."/>
            <person name="Kalanon M."/>
            <person name="Kuras R."/>
            <person name="Lefebvre P.A."/>
            <person name="Lemaire S.D."/>
            <person name="Lobanov A.V."/>
            <person name="Lohr M."/>
            <person name="Manuell A."/>
            <person name="Meier I."/>
            <person name="Mets L."/>
            <person name="Mittag M."/>
            <person name="Mittelmeier T."/>
            <person name="Moroney J.V."/>
            <person name="Moseley J."/>
            <person name="Napoli C."/>
            <person name="Nedelcu A.M."/>
            <person name="Niyogi K."/>
            <person name="Novoselov S.V."/>
            <person name="Paulsen I.T."/>
            <person name="Pazour G."/>
            <person name="Purton S."/>
            <person name="Ral J.P."/>
            <person name="Riano-Pachon D.M."/>
            <person name="Riekhof W."/>
            <person name="Rymarquis L."/>
            <person name="Schroda M."/>
            <person name="Stern D."/>
            <person name="Umen J."/>
            <person name="Willows R."/>
            <person name="Wilson N."/>
            <person name="Zimmer S.L."/>
            <person name="Allmer J."/>
            <person name="Balk J."/>
            <person name="Bisova K."/>
            <person name="Chen C.J."/>
            <person name="Elias M."/>
            <person name="Gendler K."/>
            <person name="Hauser C."/>
            <person name="Lamb M.R."/>
            <person name="Ledford H."/>
            <person name="Long J.C."/>
            <person name="Minagawa J."/>
            <person name="Page M.D."/>
            <person name="Pan J."/>
            <person name="Pootakham W."/>
            <person name="Roje S."/>
            <person name="Rose A."/>
            <person name="Stahlberg E."/>
            <person name="Terauchi A.M."/>
            <person name="Yang P."/>
            <person name="Ball S."/>
            <person name="Bowler C."/>
            <person name="Dieckmann C.L."/>
            <person name="Gladyshev V.N."/>
            <person name="Green P."/>
            <person name="Jorgensen R."/>
            <person name="Mayfield S."/>
            <person name="Mueller-Roeber B."/>
            <person name="Rajamani S."/>
            <person name="Sayre R.T."/>
            <person name="Brokstein P."/>
            <person name="Dubchak I."/>
            <person name="Goodstein D."/>
            <person name="Hornick L."/>
            <person name="Huang Y.W."/>
            <person name="Jhaveri J."/>
            <person name="Luo Y."/>
            <person name="Martinez D."/>
            <person name="Ngau W.C."/>
            <person name="Otillar B."/>
            <person name="Poliakov A."/>
            <person name="Porter A."/>
            <person name="Szajkowski L."/>
            <person name="Werner G."/>
            <person name="Zhou K."/>
            <person name="Grigoriev I.V."/>
            <person name="Rokhsar D.S."/>
            <person name="Grossman A.R."/>
        </authorList>
    </citation>
    <scope>NUCLEOTIDE SEQUENCE [LARGE SCALE GENOMIC DNA]</scope>
    <source>
        <strain evidence="5">CC-503</strain>
    </source>
</reference>
<dbReference type="OrthoDB" id="529266at2759"/>
<dbReference type="AlphaFoldDB" id="A0A2K3DFB8"/>
<dbReference type="EMBL" id="CM008970">
    <property type="protein sequence ID" value="PNW79231.1"/>
    <property type="molecule type" value="Genomic_DNA"/>
</dbReference>
<dbReference type="GeneID" id="5723230"/>
<dbReference type="KEGG" id="cre:CHLRE_09g407050v5"/>
<name>A0A2K3DFB8_CHLRE</name>
<gene>
    <name evidence="4" type="ORF">CHLRE_09g407050v5</name>
</gene>
<sequence length="706" mass="75381">MWLVGSFIAVCAAIMTLQGRVINAQGDNNLVPVTVIVKGQVVAFTSHKSPQRTPPPPPPRRASPPPRRRAPPPAHRAFRGLASLSAEDATTTNNDPLPPGVLPPSKKQIRLEDAGNATFRAYAKVDLGEQAQLLRTGDNVEAPLTFQLDPAVAEELGLTDSGSGGSGRRRLSEAQHALRRAILQVNNTRRSLQELHDLGVLARLKGGRGARVPSAVAAGRAEVKSSGGAKDLMFTGKPLNVSSLTFLLTAPQCGLVPSLSLDTIRGVWVPAAANATYGLASSTLQYMHKTCSYDKLRVYDNADNQVIGPIDVGACSGTTQYGDAFDFAASCSDPELDAMYDAVMRWVQANRPEWIASGYFDTFMMMPLPSCGSVFGYGAVGCPGDGSPCRTWLFPNKGETKLDASTIFHEMGHNQGVTHSAGQFKYGPRLITDEYADPVDPMGSAGPMTCYSAPNSFKAGWSAPIDDMGAKGVAMADLADGWNDYYVPAAAVSDKNLLRIILEQTGISEEAAAAGQERALFVSYRVAQPAPGFDSGIATRDGGQWNKRVWVHEFNDTATGETATVDYSLMKAMLDVPLPPLTSDKAVQAPLPPGPRVPSATWAAQGTNWTYVSTSFEELGNLRIRVYSKNDTVAYVGLCRFKTNTEGEPGADSCYDTIDNDCDGLADDEDPDCNPPEVSPPPPPRKKPPPPAVKKPSGSSKGRRLA</sequence>
<evidence type="ECO:0000256" key="1">
    <source>
        <dbReference type="SAM" id="MobiDB-lite"/>
    </source>
</evidence>
<dbReference type="SUPFAM" id="SSF55486">
    <property type="entry name" value="Metalloproteases ('zincins'), catalytic domain"/>
    <property type="match status" value="1"/>
</dbReference>
<dbReference type="Gramene" id="PNW79231">
    <property type="protein sequence ID" value="PNW79231"/>
    <property type="gene ID" value="CHLRE_09g407050v5"/>
</dbReference>